<dbReference type="InterPro" id="IPR036736">
    <property type="entry name" value="ACP-like_sf"/>
</dbReference>
<evidence type="ECO:0000256" key="1">
    <source>
        <dbReference type="ARBA" id="ARBA00022450"/>
    </source>
</evidence>
<name>A0A318JQU2_9NOCA</name>
<feature type="domain" description="Carrier" evidence="3">
    <location>
        <begin position="1"/>
        <end position="78"/>
    </location>
</feature>
<dbReference type="InterPro" id="IPR020806">
    <property type="entry name" value="PKS_PP-bd"/>
</dbReference>
<dbReference type="AlphaFoldDB" id="A0A318JQU2"/>
<protein>
    <submittedName>
        <fullName evidence="4">Acyl carrier protein</fullName>
    </submittedName>
</protein>
<comment type="caution">
    <text evidence="4">The sequence shown here is derived from an EMBL/GenBank/DDBJ whole genome shotgun (WGS) entry which is preliminary data.</text>
</comment>
<sequence length="79" mass="8728">MDVLTEVRSTLGQTSELTVPASSVQPEHHLSELPGVDSLSLVDIVQILERRMGIRLDDDAVFELETIGDLCRLIEQSLP</sequence>
<organism evidence="4 5">
    <name type="scientific">Nocardia tenerifensis</name>
    <dbReference type="NCBI Taxonomy" id="228006"/>
    <lineage>
        <taxon>Bacteria</taxon>
        <taxon>Bacillati</taxon>
        <taxon>Actinomycetota</taxon>
        <taxon>Actinomycetes</taxon>
        <taxon>Mycobacteriales</taxon>
        <taxon>Nocardiaceae</taxon>
        <taxon>Nocardia</taxon>
    </lineage>
</organism>
<evidence type="ECO:0000313" key="4">
    <source>
        <dbReference type="EMBL" id="PXX58101.1"/>
    </source>
</evidence>
<gene>
    <name evidence="4" type="ORF">DFR70_11574</name>
</gene>
<keyword evidence="2" id="KW-0597">Phosphoprotein</keyword>
<dbReference type="InterPro" id="IPR009081">
    <property type="entry name" value="PP-bd_ACP"/>
</dbReference>
<reference evidence="4 5" key="1">
    <citation type="submission" date="2018-05" db="EMBL/GenBank/DDBJ databases">
        <title>Genomic Encyclopedia of Type Strains, Phase IV (KMG-IV): sequencing the most valuable type-strain genomes for metagenomic binning, comparative biology and taxonomic classification.</title>
        <authorList>
            <person name="Goeker M."/>
        </authorList>
    </citation>
    <scope>NUCLEOTIDE SEQUENCE [LARGE SCALE GENOMIC DNA]</scope>
    <source>
        <strain evidence="4 5">DSM 44704</strain>
    </source>
</reference>
<dbReference type="SUPFAM" id="SSF47336">
    <property type="entry name" value="ACP-like"/>
    <property type="match status" value="1"/>
</dbReference>
<dbReference type="Pfam" id="PF00550">
    <property type="entry name" value="PP-binding"/>
    <property type="match status" value="1"/>
</dbReference>
<evidence type="ECO:0000259" key="3">
    <source>
        <dbReference type="PROSITE" id="PS50075"/>
    </source>
</evidence>
<dbReference type="EMBL" id="QJKF01000015">
    <property type="protein sequence ID" value="PXX58101.1"/>
    <property type="molecule type" value="Genomic_DNA"/>
</dbReference>
<dbReference type="SMART" id="SM00823">
    <property type="entry name" value="PKS_PP"/>
    <property type="match status" value="1"/>
</dbReference>
<dbReference type="PROSITE" id="PS50075">
    <property type="entry name" value="CARRIER"/>
    <property type="match status" value="1"/>
</dbReference>
<keyword evidence="1" id="KW-0596">Phosphopantetheine</keyword>
<dbReference type="Proteomes" id="UP000247569">
    <property type="component" value="Unassembled WGS sequence"/>
</dbReference>
<evidence type="ECO:0000313" key="5">
    <source>
        <dbReference type="Proteomes" id="UP000247569"/>
    </source>
</evidence>
<accession>A0A318JQU2</accession>
<keyword evidence="5" id="KW-1185">Reference proteome</keyword>
<dbReference type="GO" id="GO:0031177">
    <property type="term" value="F:phosphopantetheine binding"/>
    <property type="evidence" value="ECO:0007669"/>
    <property type="project" value="InterPro"/>
</dbReference>
<dbReference type="Gene3D" id="1.10.1200.10">
    <property type="entry name" value="ACP-like"/>
    <property type="match status" value="1"/>
</dbReference>
<dbReference type="RefSeq" id="WP_157195596.1">
    <property type="nucleotide sequence ID" value="NZ_QJKF01000015.1"/>
</dbReference>
<proteinExistence type="predicted"/>
<evidence type="ECO:0000256" key="2">
    <source>
        <dbReference type="ARBA" id="ARBA00022553"/>
    </source>
</evidence>